<keyword evidence="1" id="KW-0472">Membrane</keyword>
<sequence length="188" mass="22794">MAIKVKLEKDGFIKDGFVGYSYTSALLDFWVPAFRLDFSAFVFFFGIYMLEKFLSEFFEIYSILNYYSVENTWLLYIFNAGVPIFSFFIALFIAFFYNKYYTKKMLKEGWKPLENDEYSNAILKGYRYLDYTDVEIRDENKMQRYRSFINKARGNEVKKCLGFIIYWIIMFILLYLLYNKSYFIINFN</sequence>
<dbReference type="AlphaFoldDB" id="A0A1Z3CFF2"/>
<evidence type="ECO:0000256" key="1">
    <source>
        <dbReference type="SAM" id="Phobius"/>
    </source>
</evidence>
<gene>
    <name evidence="2" type="ORF">CBG50_01195</name>
</gene>
<dbReference type="Proteomes" id="UP000196759">
    <property type="component" value="Chromosome"/>
</dbReference>
<dbReference type="EMBL" id="CP021934">
    <property type="protein sequence ID" value="ASC02040.1"/>
    <property type="molecule type" value="Genomic_DNA"/>
</dbReference>
<protein>
    <recommendedName>
        <fullName evidence="4">HrgC protein</fullName>
    </recommendedName>
</protein>
<proteinExistence type="predicted"/>
<accession>A0A1Z3CFF2</accession>
<feature type="transmembrane region" description="Helical" evidence="1">
    <location>
        <begin position="29"/>
        <end position="50"/>
    </location>
</feature>
<dbReference type="RefSeq" id="WP_088336671.1">
    <property type="nucleotide sequence ID" value="NZ_CP021934.1"/>
</dbReference>
<feature type="transmembrane region" description="Helical" evidence="1">
    <location>
        <begin position="73"/>
        <end position="97"/>
    </location>
</feature>
<keyword evidence="1" id="KW-1133">Transmembrane helix</keyword>
<evidence type="ECO:0000313" key="2">
    <source>
        <dbReference type="EMBL" id="ASC02040.1"/>
    </source>
</evidence>
<evidence type="ECO:0008006" key="4">
    <source>
        <dbReference type="Google" id="ProtNLM"/>
    </source>
</evidence>
<name>A0A1Z3CFF2_FUSNP</name>
<keyword evidence="3" id="KW-1185">Reference proteome</keyword>
<feature type="transmembrane region" description="Helical" evidence="1">
    <location>
        <begin position="160"/>
        <end position="178"/>
    </location>
</feature>
<keyword evidence="1" id="KW-0812">Transmembrane</keyword>
<evidence type="ECO:0000313" key="3">
    <source>
        <dbReference type="Proteomes" id="UP000196759"/>
    </source>
</evidence>
<organism evidence="2 3">
    <name type="scientific">Fusobacterium nucleatum subsp. polymorphum</name>
    <name type="common">Fusobacterium polymorphum</name>
    <dbReference type="NCBI Taxonomy" id="76857"/>
    <lineage>
        <taxon>Bacteria</taxon>
        <taxon>Fusobacteriati</taxon>
        <taxon>Fusobacteriota</taxon>
        <taxon>Fusobacteriia</taxon>
        <taxon>Fusobacteriales</taxon>
        <taxon>Fusobacteriaceae</taxon>
        <taxon>Fusobacterium</taxon>
    </lineage>
</organism>
<reference evidence="2 3" key="1">
    <citation type="submission" date="2017-06" db="EMBL/GenBank/DDBJ databases">
        <title>Draft genome sequence of Fusobacterium nucleatum subsp. polymorphum KCOM 1260 (=ChDC F218).</title>
        <authorList>
            <person name="Kook J.-K."/>
            <person name="Park S.-N."/>
            <person name="Lim Y.K."/>
            <person name="Roh H."/>
        </authorList>
    </citation>
    <scope>NUCLEOTIDE SEQUENCE [LARGE SCALE GENOMIC DNA]</scope>
    <source>
        <strain evidence="3">KCOM 1260 (ChDC F218)</strain>
    </source>
</reference>